<dbReference type="AlphaFoldDB" id="U5NDG8"/>
<dbReference type="HOGENOM" id="CLU_165255_5_3_4"/>
<gene>
    <name evidence="3" type="ORF">Cenrod_2149</name>
</gene>
<feature type="domain" description="UPF0033" evidence="2">
    <location>
        <begin position="6"/>
        <end position="30"/>
    </location>
</feature>
<sequence length="74" mass="8333">MATQILDCIGLKCPQPSLKVTILAAKMKPGDVLEVVADCATFEKDIREWCGRAKKTLLWVREEGAKTKRIQIKF</sequence>
<name>U5NDG8_9BURK</name>
<proteinExistence type="inferred from homology"/>
<organism evidence="3 4">
    <name type="scientific">Candidatus Symbiobacter mobilis CR</name>
    <dbReference type="NCBI Taxonomy" id="946483"/>
    <lineage>
        <taxon>Bacteria</taxon>
        <taxon>Pseudomonadati</taxon>
        <taxon>Pseudomonadota</taxon>
        <taxon>Betaproteobacteria</taxon>
        <taxon>Burkholderiales</taxon>
        <taxon>Comamonadaceae</taxon>
    </lineage>
</organism>
<protein>
    <recommendedName>
        <fullName evidence="2">UPF0033 domain-containing protein</fullName>
    </recommendedName>
</protein>
<dbReference type="Gene3D" id="3.30.110.40">
    <property type="entry name" value="TusA-like domain"/>
    <property type="match status" value="1"/>
</dbReference>
<dbReference type="Pfam" id="PF01206">
    <property type="entry name" value="TusA"/>
    <property type="match status" value="1"/>
</dbReference>
<dbReference type="InterPro" id="IPR036868">
    <property type="entry name" value="TusA-like_sf"/>
</dbReference>
<evidence type="ECO:0000313" key="4">
    <source>
        <dbReference type="Proteomes" id="UP000017184"/>
    </source>
</evidence>
<dbReference type="PANTHER" id="PTHR33279">
    <property type="entry name" value="SULFUR CARRIER PROTEIN YEDF-RELATED"/>
    <property type="match status" value="1"/>
</dbReference>
<accession>U5NDG8</accession>
<evidence type="ECO:0000259" key="2">
    <source>
        <dbReference type="PROSITE" id="PS01148"/>
    </source>
</evidence>
<dbReference type="PROSITE" id="PS01148">
    <property type="entry name" value="UPF0033"/>
    <property type="match status" value="1"/>
</dbReference>
<dbReference type="CDD" id="cd00291">
    <property type="entry name" value="SirA_YedF_YeeD"/>
    <property type="match status" value="1"/>
</dbReference>
<dbReference type="EMBL" id="CP004885">
    <property type="protein sequence ID" value="AGX88219.1"/>
    <property type="molecule type" value="Genomic_DNA"/>
</dbReference>
<dbReference type="SUPFAM" id="SSF64307">
    <property type="entry name" value="SirA-like"/>
    <property type="match status" value="1"/>
</dbReference>
<evidence type="ECO:0000313" key="3">
    <source>
        <dbReference type="EMBL" id="AGX88219.1"/>
    </source>
</evidence>
<reference evidence="3 4" key="1">
    <citation type="journal article" date="2013" name="Genome Biol.">
        <title>Genomic analysis reveals key aspects of prokaryotic symbiosis in the phototrophic consortium "Chlorochromatium aggregatum".</title>
        <authorList>
            <person name="Liu Z."/>
            <person name="Muller J."/>
            <person name="Li T."/>
            <person name="Alvey R.M."/>
            <person name="Vogl K."/>
            <person name="Frigaard N.U."/>
            <person name="Rockwell N.C."/>
            <person name="Boyd E.S."/>
            <person name="Tomsho L.P."/>
            <person name="Schuster S.C."/>
            <person name="Henke P."/>
            <person name="Rohde M."/>
            <person name="Overmann J."/>
            <person name="Bryant D.A."/>
        </authorList>
    </citation>
    <scope>NUCLEOTIDE SEQUENCE [LARGE SCALE GENOMIC DNA]</scope>
    <source>
        <strain evidence="3">CR</strain>
    </source>
</reference>
<dbReference type="OrthoDB" id="5325383at2"/>
<dbReference type="KEGG" id="cbx:Cenrod_2149"/>
<dbReference type="STRING" id="946483.Cenrod_2149"/>
<dbReference type="RefSeq" id="WP_022775394.1">
    <property type="nucleotide sequence ID" value="NC_022576.1"/>
</dbReference>
<dbReference type="PANTHER" id="PTHR33279:SF6">
    <property type="entry name" value="SULFUR CARRIER PROTEIN YEDF-RELATED"/>
    <property type="match status" value="1"/>
</dbReference>
<dbReference type="eggNOG" id="COG0425">
    <property type="taxonomic scope" value="Bacteria"/>
</dbReference>
<dbReference type="Proteomes" id="UP000017184">
    <property type="component" value="Chromosome"/>
</dbReference>
<keyword evidence="4" id="KW-1185">Reference proteome</keyword>
<evidence type="ECO:0000256" key="1">
    <source>
        <dbReference type="ARBA" id="ARBA00008984"/>
    </source>
</evidence>
<comment type="similarity">
    <text evidence="1">Belongs to the sulfur carrier protein TusA family.</text>
</comment>
<dbReference type="InterPro" id="IPR001455">
    <property type="entry name" value="TusA-like"/>
</dbReference>